<gene>
    <name evidence="2" type="ORF">BRADI_3g04162v3</name>
</gene>
<organism evidence="2">
    <name type="scientific">Brachypodium distachyon</name>
    <name type="common">Purple false brome</name>
    <name type="synonym">Trachynia distachya</name>
    <dbReference type="NCBI Taxonomy" id="15368"/>
    <lineage>
        <taxon>Eukaryota</taxon>
        <taxon>Viridiplantae</taxon>
        <taxon>Streptophyta</taxon>
        <taxon>Embryophyta</taxon>
        <taxon>Tracheophyta</taxon>
        <taxon>Spermatophyta</taxon>
        <taxon>Magnoliopsida</taxon>
        <taxon>Liliopsida</taxon>
        <taxon>Poales</taxon>
        <taxon>Poaceae</taxon>
        <taxon>BOP clade</taxon>
        <taxon>Pooideae</taxon>
        <taxon>Stipodae</taxon>
        <taxon>Brachypodieae</taxon>
        <taxon>Brachypodium</taxon>
    </lineage>
</organism>
<accession>A0A2K2CV54</accession>
<name>A0A2K2CV54_BRADI</name>
<protein>
    <submittedName>
        <fullName evidence="2 3">Uncharacterized protein</fullName>
    </submittedName>
</protein>
<dbReference type="EnsemblPlants" id="PNT65904">
    <property type="protein sequence ID" value="PNT65904"/>
    <property type="gene ID" value="BRADI_3g04162v3"/>
</dbReference>
<proteinExistence type="predicted"/>
<feature type="region of interest" description="Disordered" evidence="1">
    <location>
        <begin position="70"/>
        <end position="89"/>
    </location>
</feature>
<reference evidence="2 3" key="1">
    <citation type="journal article" date="2010" name="Nature">
        <title>Genome sequencing and analysis of the model grass Brachypodium distachyon.</title>
        <authorList>
            <consortium name="International Brachypodium Initiative"/>
        </authorList>
    </citation>
    <scope>NUCLEOTIDE SEQUENCE [LARGE SCALE GENOMIC DNA]</scope>
    <source>
        <strain evidence="2 3">Bd21</strain>
    </source>
</reference>
<dbReference type="Gramene" id="PNT65904">
    <property type="protein sequence ID" value="PNT65904"/>
    <property type="gene ID" value="BRADI_3g04162v3"/>
</dbReference>
<evidence type="ECO:0000256" key="1">
    <source>
        <dbReference type="SAM" id="MobiDB-lite"/>
    </source>
</evidence>
<reference evidence="3" key="3">
    <citation type="submission" date="2018-08" db="UniProtKB">
        <authorList>
            <consortium name="EnsemblPlants"/>
        </authorList>
    </citation>
    <scope>IDENTIFICATION</scope>
    <source>
        <strain evidence="3">cv. Bd21</strain>
    </source>
</reference>
<dbReference type="EMBL" id="CM000882">
    <property type="protein sequence ID" value="PNT65904.1"/>
    <property type="molecule type" value="Genomic_DNA"/>
</dbReference>
<evidence type="ECO:0000313" key="3">
    <source>
        <dbReference type="EnsemblPlants" id="PNT65904"/>
    </source>
</evidence>
<dbReference type="Proteomes" id="UP000008810">
    <property type="component" value="Chromosome 3"/>
</dbReference>
<dbReference type="AlphaFoldDB" id="A0A2K2CV54"/>
<sequence length="89" mass="9914">MDLAERLMPELLPSFSLMAFSAAAAYIQPSPPFSGIDPSKVFSEVDPPRSRLPSLRSTIRRSLFLLLQRQRGTSPCRGPRWSRRPGGSN</sequence>
<evidence type="ECO:0000313" key="4">
    <source>
        <dbReference type="Proteomes" id="UP000008810"/>
    </source>
</evidence>
<dbReference type="InParanoid" id="A0A2K2CV54"/>
<evidence type="ECO:0000313" key="2">
    <source>
        <dbReference type="EMBL" id="PNT65904.1"/>
    </source>
</evidence>
<keyword evidence="4" id="KW-1185">Reference proteome</keyword>
<reference evidence="2" key="2">
    <citation type="submission" date="2017-06" db="EMBL/GenBank/DDBJ databases">
        <title>WGS assembly of Brachypodium distachyon.</title>
        <authorList>
            <consortium name="The International Brachypodium Initiative"/>
            <person name="Lucas S."/>
            <person name="Harmon-Smith M."/>
            <person name="Lail K."/>
            <person name="Tice H."/>
            <person name="Grimwood J."/>
            <person name="Bruce D."/>
            <person name="Barry K."/>
            <person name="Shu S."/>
            <person name="Lindquist E."/>
            <person name="Wang M."/>
            <person name="Pitluck S."/>
            <person name="Vogel J.P."/>
            <person name="Garvin D.F."/>
            <person name="Mockler T.C."/>
            <person name="Schmutz J."/>
            <person name="Rokhsar D."/>
            <person name="Bevan M.W."/>
        </authorList>
    </citation>
    <scope>NUCLEOTIDE SEQUENCE</scope>
    <source>
        <strain evidence="2">Bd21</strain>
    </source>
</reference>